<dbReference type="GO" id="GO:0015031">
    <property type="term" value="P:protein transport"/>
    <property type="evidence" value="ECO:0007669"/>
    <property type="project" value="UniProtKB-KW"/>
</dbReference>
<evidence type="ECO:0000256" key="2">
    <source>
        <dbReference type="ARBA" id="ARBA00010704"/>
    </source>
</evidence>
<proteinExistence type="inferred from homology"/>
<keyword evidence="4" id="KW-0967">Endosome</keyword>
<sequence>MPWNPISFIPTKIILNRRLHAVSAGTSLAMNPQAVYSLASLLQRQTPTLDLVGLVVYDHQVPYGATLEYVVGHYMVQIASSFLPVMVGAPQEEEQIVDMAYLELAILLCWRFLHDNVMDDLMRLVTMIRGVADPLASAYCRFFLLHCAQKLPQLDTGHLIACISDKKNCTYTDCIHQRNQVWELFGRSKVGYQHDGTNN</sequence>
<evidence type="ECO:0000256" key="3">
    <source>
        <dbReference type="ARBA" id="ARBA00022448"/>
    </source>
</evidence>
<comment type="subcellular location">
    <subcellularLocation>
        <location evidence="1">Endosome</location>
    </subcellularLocation>
</comment>
<evidence type="ECO:0000256" key="5">
    <source>
        <dbReference type="ARBA" id="ARBA00022927"/>
    </source>
</evidence>
<dbReference type="PANTHER" id="PTHR13673">
    <property type="entry name" value="ESOPHAGEAL CANCER ASSOCIATED PROTEIN"/>
    <property type="match status" value="1"/>
</dbReference>
<evidence type="ECO:0000256" key="4">
    <source>
        <dbReference type="ARBA" id="ARBA00022753"/>
    </source>
</evidence>
<reference evidence="6" key="1">
    <citation type="submission" date="2023-04" db="EMBL/GenBank/DDBJ databases">
        <authorList>
            <person name="Vijverberg K."/>
            <person name="Xiong W."/>
            <person name="Schranz E."/>
        </authorList>
    </citation>
    <scope>NUCLEOTIDE SEQUENCE</scope>
</reference>
<dbReference type="InterPro" id="IPR029705">
    <property type="entry name" value="VPS35L"/>
</dbReference>
<organism evidence="6 7">
    <name type="scientific">Lactuca saligna</name>
    <name type="common">Willowleaf lettuce</name>
    <dbReference type="NCBI Taxonomy" id="75948"/>
    <lineage>
        <taxon>Eukaryota</taxon>
        <taxon>Viridiplantae</taxon>
        <taxon>Streptophyta</taxon>
        <taxon>Embryophyta</taxon>
        <taxon>Tracheophyta</taxon>
        <taxon>Spermatophyta</taxon>
        <taxon>Magnoliopsida</taxon>
        <taxon>eudicotyledons</taxon>
        <taxon>Gunneridae</taxon>
        <taxon>Pentapetalae</taxon>
        <taxon>asterids</taxon>
        <taxon>campanulids</taxon>
        <taxon>Asterales</taxon>
        <taxon>Asteraceae</taxon>
        <taxon>Cichorioideae</taxon>
        <taxon>Cichorieae</taxon>
        <taxon>Lactucinae</taxon>
        <taxon>Lactuca</taxon>
    </lineage>
</organism>
<name>A0AA35Y605_LACSI</name>
<dbReference type="GO" id="GO:0032456">
    <property type="term" value="P:endocytic recycling"/>
    <property type="evidence" value="ECO:0007669"/>
    <property type="project" value="InterPro"/>
</dbReference>
<comment type="similarity">
    <text evidence="2">Belongs to the VPS35L family.</text>
</comment>
<dbReference type="GO" id="GO:0005768">
    <property type="term" value="C:endosome"/>
    <property type="evidence" value="ECO:0007669"/>
    <property type="project" value="UniProtKB-SubCell"/>
</dbReference>
<dbReference type="EMBL" id="OX465086">
    <property type="protein sequence ID" value="CAI9259173.1"/>
    <property type="molecule type" value="Genomic_DNA"/>
</dbReference>
<dbReference type="PANTHER" id="PTHR13673:SF0">
    <property type="entry name" value="VPS35 ENDOSOMAL PROTEIN-SORTING FACTOR-LIKE"/>
    <property type="match status" value="1"/>
</dbReference>
<accession>A0AA35Y605</accession>
<protein>
    <submittedName>
        <fullName evidence="6">Uncharacterized protein</fullName>
    </submittedName>
</protein>
<dbReference type="AlphaFoldDB" id="A0AA35Y605"/>
<evidence type="ECO:0000313" key="7">
    <source>
        <dbReference type="Proteomes" id="UP001177003"/>
    </source>
</evidence>
<evidence type="ECO:0000313" key="6">
    <source>
        <dbReference type="EMBL" id="CAI9259173.1"/>
    </source>
</evidence>
<evidence type="ECO:0000256" key="1">
    <source>
        <dbReference type="ARBA" id="ARBA00004177"/>
    </source>
</evidence>
<dbReference type="Proteomes" id="UP001177003">
    <property type="component" value="Chromosome 0"/>
</dbReference>
<gene>
    <name evidence="6" type="ORF">LSALG_LOCUS81</name>
</gene>
<keyword evidence="3" id="KW-0813">Transport</keyword>
<keyword evidence="5" id="KW-0653">Protein transport</keyword>
<keyword evidence="7" id="KW-1185">Reference proteome</keyword>